<evidence type="ECO:0000313" key="2">
    <source>
        <dbReference type="Proteomes" id="UP000321570"/>
    </source>
</evidence>
<dbReference type="GO" id="GO:0071479">
    <property type="term" value="P:cellular response to ionizing radiation"/>
    <property type="evidence" value="ECO:0007669"/>
    <property type="project" value="TreeGrafter"/>
</dbReference>
<dbReference type="InterPro" id="IPR046938">
    <property type="entry name" value="DNA_clamp_sf"/>
</dbReference>
<dbReference type="GO" id="GO:0030896">
    <property type="term" value="C:checkpoint clamp complex"/>
    <property type="evidence" value="ECO:0007669"/>
    <property type="project" value="InterPro"/>
</dbReference>
<dbReference type="GO" id="GO:0031573">
    <property type="term" value="P:mitotic intra-S DNA damage checkpoint signaling"/>
    <property type="evidence" value="ECO:0007669"/>
    <property type="project" value="TreeGrafter"/>
</dbReference>
<organism evidence="1 2">
    <name type="scientific">Hymenolepis diminuta</name>
    <name type="common">Rat tapeworm</name>
    <dbReference type="NCBI Taxonomy" id="6216"/>
    <lineage>
        <taxon>Eukaryota</taxon>
        <taxon>Metazoa</taxon>
        <taxon>Spiralia</taxon>
        <taxon>Lophotrochozoa</taxon>
        <taxon>Platyhelminthes</taxon>
        <taxon>Cestoda</taxon>
        <taxon>Eucestoda</taxon>
        <taxon>Cyclophyllidea</taxon>
        <taxon>Hymenolepididae</taxon>
        <taxon>Hymenolepis</taxon>
    </lineage>
</organism>
<reference evidence="1 2" key="1">
    <citation type="submission" date="2019-07" db="EMBL/GenBank/DDBJ databases">
        <authorList>
            <person name="Jastrzebski P J."/>
            <person name="Paukszto L."/>
            <person name="Jastrzebski P J."/>
        </authorList>
    </citation>
    <scope>NUCLEOTIDE SEQUENCE [LARGE SCALE GENOMIC DNA]</scope>
    <source>
        <strain evidence="1 2">WMS-il1</strain>
    </source>
</reference>
<gene>
    <name evidence="1" type="ORF">WMSIL1_LOCUS14855</name>
</gene>
<dbReference type="Pfam" id="PF04139">
    <property type="entry name" value="Rad9"/>
    <property type="match status" value="1"/>
</dbReference>
<dbReference type="InterPro" id="IPR007268">
    <property type="entry name" value="Rad9/Ddc1"/>
</dbReference>
<dbReference type="GO" id="GO:0000076">
    <property type="term" value="P:DNA replication checkpoint signaling"/>
    <property type="evidence" value="ECO:0007669"/>
    <property type="project" value="TreeGrafter"/>
</dbReference>
<dbReference type="SUPFAM" id="SSF55979">
    <property type="entry name" value="DNA clamp"/>
    <property type="match status" value="1"/>
</dbReference>
<accession>A0A564ZDJ9</accession>
<dbReference type="PANTHER" id="PTHR15237:SF0">
    <property type="entry name" value="CELL CYCLE CHECKPOINT CONTROL PROTEIN"/>
    <property type="match status" value="1"/>
</dbReference>
<name>A0A564ZDJ9_HYMDI</name>
<dbReference type="AlphaFoldDB" id="A0A564ZDJ9"/>
<proteinExistence type="predicted"/>
<dbReference type="GO" id="GO:0006281">
    <property type="term" value="P:DNA repair"/>
    <property type="evidence" value="ECO:0007669"/>
    <property type="project" value="TreeGrafter"/>
</dbReference>
<sequence length="141" mass="16330">MKFSLLLTELKVFTRAITSLGKLGDDIFFECNCDELSLRCVNSTRSAFAVVSFKCCFFENNSKLTDSDVRFKLNTKTCCKVFKQTMAWDKTLQQCKIRFDNNNDRLIIQFFQRYGIVKTYNLSVIECDSLEAVYDIKNSTS</sequence>
<protein>
    <submittedName>
        <fullName evidence="1">Uncharacterized protein</fullName>
    </submittedName>
</protein>
<dbReference type="PANTHER" id="PTHR15237">
    <property type="entry name" value="DNA REPAIR PROTEIN RAD9"/>
    <property type="match status" value="1"/>
</dbReference>
<feature type="non-terminal residue" evidence="1">
    <location>
        <position position="141"/>
    </location>
</feature>
<evidence type="ECO:0000313" key="1">
    <source>
        <dbReference type="EMBL" id="VUZ57432.1"/>
    </source>
</evidence>
<dbReference type="Proteomes" id="UP000321570">
    <property type="component" value="Unassembled WGS sequence"/>
</dbReference>
<dbReference type="EMBL" id="CABIJS010000718">
    <property type="protein sequence ID" value="VUZ57432.1"/>
    <property type="molecule type" value="Genomic_DNA"/>
</dbReference>
<keyword evidence="2" id="KW-1185">Reference proteome</keyword>
<dbReference type="Gene3D" id="3.70.10.10">
    <property type="match status" value="1"/>
</dbReference>